<sequence length="314" mass="33878">MSVDDAATARQARLQGATTLEGVLAFVPADFREVLRDPLQGIANIAEKLASTRATLSKWQAHKAAGTLPPHLKSKVPEVQLTKGYREAAEGAAVKASFIAKHQKFCSELLDDSLRAKKDEMLFLEKEVSPARIYEQCAPLIKEAFELLNAKTKLPVLETDDEGNITLKGWTDNTLVQRNAQEVIHDCVIYGLRIVNISNNRNLSKALVAEKKKALHQAADVDMKDGTSGSGATIQSLVDKAVAAQMKKLAGKPNKGKGKATSTSERPLPERTPYVPPNPCKARAKARAAAKGPQKKKKQSSSGPKGKGKGKGKQ</sequence>
<evidence type="ECO:0000313" key="3">
    <source>
        <dbReference type="Proteomes" id="UP000054538"/>
    </source>
</evidence>
<dbReference type="InParanoid" id="A0A0D0BQQ5"/>
<dbReference type="HOGENOM" id="CLU_077731_0_0_1"/>
<reference evidence="2 3" key="1">
    <citation type="submission" date="2014-04" db="EMBL/GenBank/DDBJ databases">
        <authorList>
            <consortium name="DOE Joint Genome Institute"/>
            <person name="Kuo A."/>
            <person name="Kohler A."/>
            <person name="Jargeat P."/>
            <person name="Nagy L.G."/>
            <person name="Floudas D."/>
            <person name="Copeland A."/>
            <person name="Barry K.W."/>
            <person name="Cichocki N."/>
            <person name="Veneault-Fourrey C."/>
            <person name="LaButti K."/>
            <person name="Lindquist E.A."/>
            <person name="Lipzen A."/>
            <person name="Lundell T."/>
            <person name="Morin E."/>
            <person name="Murat C."/>
            <person name="Sun H."/>
            <person name="Tunlid A."/>
            <person name="Henrissat B."/>
            <person name="Grigoriev I.V."/>
            <person name="Hibbett D.S."/>
            <person name="Martin F."/>
            <person name="Nordberg H.P."/>
            <person name="Cantor M.N."/>
            <person name="Hua S.X."/>
        </authorList>
    </citation>
    <scope>NUCLEOTIDE SEQUENCE [LARGE SCALE GENOMIC DNA]</scope>
    <source>
        <strain evidence="2 3">Ve08.2h10</strain>
    </source>
</reference>
<feature type="compositionally biased region" description="Basic residues" evidence="1">
    <location>
        <begin position="282"/>
        <end position="299"/>
    </location>
</feature>
<reference evidence="3" key="2">
    <citation type="submission" date="2015-01" db="EMBL/GenBank/DDBJ databases">
        <title>Evolutionary Origins and Diversification of the Mycorrhizal Mutualists.</title>
        <authorList>
            <consortium name="DOE Joint Genome Institute"/>
            <consortium name="Mycorrhizal Genomics Consortium"/>
            <person name="Kohler A."/>
            <person name="Kuo A."/>
            <person name="Nagy L.G."/>
            <person name="Floudas D."/>
            <person name="Copeland A."/>
            <person name="Barry K.W."/>
            <person name="Cichocki N."/>
            <person name="Veneault-Fourrey C."/>
            <person name="LaButti K."/>
            <person name="Lindquist E.A."/>
            <person name="Lipzen A."/>
            <person name="Lundell T."/>
            <person name="Morin E."/>
            <person name="Murat C."/>
            <person name="Riley R."/>
            <person name="Ohm R."/>
            <person name="Sun H."/>
            <person name="Tunlid A."/>
            <person name="Henrissat B."/>
            <person name="Grigoriev I.V."/>
            <person name="Hibbett D.S."/>
            <person name="Martin F."/>
        </authorList>
    </citation>
    <scope>NUCLEOTIDE SEQUENCE [LARGE SCALE GENOMIC DNA]</scope>
    <source>
        <strain evidence="3">Ve08.2h10</strain>
    </source>
</reference>
<gene>
    <name evidence="2" type="ORF">PAXRUDRAFT_177277</name>
</gene>
<dbReference type="AlphaFoldDB" id="A0A0D0BQQ5"/>
<dbReference type="Proteomes" id="UP000054538">
    <property type="component" value="Unassembled WGS sequence"/>
</dbReference>
<evidence type="ECO:0000313" key="2">
    <source>
        <dbReference type="EMBL" id="KIK73872.1"/>
    </source>
</evidence>
<evidence type="ECO:0000256" key="1">
    <source>
        <dbReference type="SAM" id="MobiDB-lite"/>
    </source>
</evidence>
<keyword evidence="3" id="KW-1185">Reference proteome</keyword>
<name>A0A0D0BQQ5_9AGAM</name>
<dbReference type="EMBL" id="KN829352">
    <property type="protein sequence ID" value="KIK73872.1"/>
    <property type="molecule type" value="Genomic_DNA"/>
</dbReference>
<organism evidence="2 3">
    <name type="scientific">Paxillus rubicundulus Ve08.2h10</name>
    <dbReference type="NCBI Taxonomy" id="930991"/>
    <lineage>
        <taxon>Eukaryota</taxon>
        <taxon>Fungi</taxon>
        <taxon>Dikarya</taxon>
        <taxon>Basidiomycota</taxon>
        <taxon>Agaricomycotina</taxon>
        <taxon>Agaricomycetes</taxon>
        <taxon>Agaricomycetidae</taxon>
        <taxon>Boletales</taxon>
        <taxon>Paxilineae</taxon>
        <taxon>Paxillaceae</taxon>
        <taxon>Paxillus</taxon>
    </lineage>
</organism>
<dbReference type="OrthoDB" id="3252737at2759"/>
<protein>
    <submittedName>
        <fullName evidence="2">Uncharacterized protein</fullName>
    </submittedName>
</protein>
<accession>A0A0D0BQQ5</accession>
<proteinExistence type="predicted"/>
<feature type="region of interest" description="Disordered" evidence="1">
    <location>
        <begin position="248"/>
        <end position="314"/>
    </location>
</feature>